<dbReference type="SUPFAM" id="SSF52833">
    <property type="entry name" value="Thioredoxin-like"/>
    <property type="match status" value="1"/>
</dbReference>
<organism evidence="1">
    <name type="scientific">marine metagenome</name>
    <dbReference type="NCBI Taxonomy" id="408172"/>
    <lineage>
        <taxon>unclassified sequences</taxon>
        <taxon>metagenomes</taxon>
        <taxon>ecological metagenomes</taxon>
    </lineage>
</organism>
<evidence type="ECO:0008006" key="2">
    <source>
        <dbReference type="Google" id="ProtNLM"/>
    </source>
</evidence>
<dbReference type="AlphaFoldDB" id="A0A382C2B0"/>
<proteinExistence type="predicted"/>
<dbReference type="PROSITE" id="PS51257">
    <property type="entry name" value="PROKAR_LIPOPROTEIN"/>
    <property type="match status" value="1"/>
</dbReference>
<dbReference type="Gene3D" id="2.60.40.10">
    <property type="entry name" value="Immunoglobulins"/>
    <property type="match status" value="1"/>
</dbReference>
<gene>
    <name evidence="1" type="ORF">METZ01_LOCUS172868</name>
</gene>
<sequence>MNQYLKILLFGLLVFAGCEDKSDDFEVSKVPSTFTKKVLIEEFTGAWCGYCPDGAYRVKNLINDNDGRVVAVSLHAGNPTGDAMEIAHTNYLETTYQNTGFPSGMVDRVSVNGSTSLNRGYWEYVANDQLLKTAVCGLAIISEVNGQNANVEVHAGFSSTLNGADYRLTVYLIEDGVTGEGYGYDQRNYDNTIAESPFYNLGDPIIGYEHNHTLRAVLSESLGDAIMVSEMVSGGEHIETYTVDLSSYNKNNLSIVAFVTYIGSTIAEHEIMNVQKCGIDGFQDWD</sequence>
<accession>A0A382C2B0</accession>
<dbReference type="InterPro" id="IPR013783">
    <property type="entry name" value="Ig-like_fold"/>
</dbReference>
<reference evidence="1" key="1">
    <citation type="submission" date="2018-05" db="EMBL/GenBank/DDBJ databases">
        <authorList>
            <person name="Lanie J.A."/>
            <person name="Ng W.-L."/>
            <person name="Kazmierczak K.M."/>
            <person name="Andrzejewski T.M."/>
            <person name="Davidsen T.M."/>
            <person name="Wayne K.J."/>
            <person name="Tettelin H."/>
            <person name="Glass J.I."/>
            <person name="Rusch D."/>
            <person name="Podicherti R."/>
            <person name="Tsui H.-C.T."/>
            <person name="Winkler M.E."/>
        </authorList>
    </citation>
    <scope>NUCLEOTIDE SEQUENCE</scope>
</reference>
<protein>
    <recommendedName>
        <fullName evidence="2">Omp28-related outer membrane protein</fullName>
    </recommendedName>
</protein>
<dbReference type="InterPro" id="IPR036249">
    <property type="entry name" value="Thioredoxin-like_sf"/>
</dbReference>
<dbReference type="EMBL" id="UINC01032407">
    <property type="protein sequence ID" value="SVB20014.1"/>
    <property type="molecule type" value="Genomic_DNA"/>
</dbReference>
<dbReference type="InterPro" id="IPR021615">
    <property type="entry name" value="Omp28"/>
</dbReference>
<dbReference type="Pfam" id="PF11551">
    <property type="entry name" value="Omp28"/>
    <property type="match status" value="1"/>
</dbReference>
<name>A0A382C2B0_9ZZZZ</name>
<evidence type="ECO:0000313" key="1">
    <source>
        <dbReference type="EMBL" id="SVB20014.1"/>
    </source>
</evidence>